<evidence type="ECO:0000259" key="13">
    <source>
        <dbReference type="PROSITE" id="PS51918"/>
    </source>
</evidence>
<evidence type="ECO:0000313" key="15">
    <source>
        <dbReference type="Proteomes" id="UP000197019"/>
    </source>
</evidence>
<dbReference type="AlphaFoldDB" id="A0A1Z4C1E3"/>
<dbReference type="GO" id="GO:0061798">
    <property type="term" value="F:GTP 3',8'-cyclase activity"/>
    <property type="evidence" value="ECO:0007669"/>
    <property type="project" value="UniProtKB-UniRule"/>
</dbReference>
<evidence type="ECO:0000256" key="12">
    <source>
        <dbReference type="HAMAP-Rule" id="MF_01225"/>
    </source>
</evidence>
<comment type="subunit">
    <text evidence="12">Monomer and homodimer.</text>
</comment>
<dbReference type="Pfam" id="PF06463">
    <property type="entry name" value="Mob_synth_C"/>
    <property type="match status" value="1"/>
</dbReference>
<dbReference type="GO" id="GO:1904047">
    <property type="term" value="F:S-adenosyl-L-methionine binding"/>
    <property type="evidence" value="ECO:0007669"/>
    <property type="project" value="UniProtKB-UniRule"/>
</dbReference>
<dbReference type="InterPro" id="IPR050105">
    <property type="entry name" value="MoCo_biosynth_MoaA/MoaC"/>
</dbReference>
<dbReference type="PANTHER" id="PTHR22960">
    <property type="entry name" value="MOLYBDOPTERIN COFACTOR SYNTHESIS PROTEIN A"/>
    <property type="match status" value="1"/>
</dbReference>
<dbReference type="InterPro" id="IPR058240">
    <property type="entry name" value="rSAM_sf"/>
</dbReference>
<dbReference type="SFLD" id="SFLDG01383">
    <property type="entry name" value="cyclic_pyranopterin_phosphate"/>
    <property type="match status" value="1"/>
</dbReference>
<evidence type="ECO:0000256" key="7">
    <source>
        <dbReference type="ARBA" id="ARBA00023014"/>
    </source>
</evidence>
<feature type="binding site" evidence="12">
    <location>
        <position position="34"/>
    </location>
    <ligand>
        <name>S-adenosyl-L-methionine</name>
        <dbReference type="ChEBI" id="CHEBI:59789"/>
    </ligand>
</feature>
<dbReference type="EMBL" id="CP022129">
    <property type="protein sequence ID" value="ASF47334.1"/>
    <property type="molecule type" value="Genomic_DNA"/>
</dbReference>
<dbReference type="KEGG" id="mpsy:CEK71_15380"/>
<keyword evidence="3 12" id="KW-0949">S-adenosyl-L-methionine</keyword>
<evidence type="ECO:0000256" key="9">
    <source>
        <dbReference type="ARBA" id="ARBA00023150"/>
    </source>
</evidence>
<evidence type="ECO:0000256" key="1">
    <source>
        <dbReference type="ARBA" id="ARBA00012167"/>
    </source>
</evidence>
<dbReference type="GO" id="GO:0006777">
    <property type="term" value="P:Mo-molybdopterin cofactor biosynthetic process"/>
    <property type="evidence" value="ECO:0007669"/>
    <property type="project" value="UniProtKB-UniRule"/>
</dbReference>
<dbReference type="Pfam" id="PF04055">
    <property type="entry name" value="Radical_SAM"/>
    <property type="match status" value="1"/>
</dbReference>
<name>A0A1Z4C1E3_9GAMM</name>
<dbReference type="Gene3D" id="3.20.20.70">
    <property type="entry name" value="Aldolase class I"/>
    <property type="match status" value="1"/>
</dbReference>
<dbReference type="GO" id="GO:0051539">
    <property type="term" value="F:4 iron, 4 sulfur cluster binding"/>
    <property type="evidence" value="ECO:0007669"/>
    <property type="project" value="UniProtKB-UniRule"/>
</dbReference>
<dbReference type="InterPro" id="IPR006638">
    <property type="entry name" value="Elp3/MiaA/NifB-like_rSAM"/>
</dbReference>
<dbReference type="InterPro" id="IPR007197">
    <property type="entry name" value="rSAM"/>
</dbReference>
<dbReference type="GO" id="GO:0046872">
    <property type="term" value="F:metal ion binding"/>
    <property type="evidence" value="ECO:0007669"/>
    <property type="project" value="UniProtKB-KW"/>
</dbReference>
<comment type="similarity">
    <text evidence="12">Belongs to the radical SAM superfamily. MoaA family.</text>
</comment>
<evidence type="ECO:0000256" key="3">
    <source>
        <dbReference type="ARBA" id="ARBA00022691"/>
    </source>
</evidence>
<protein>
    <recommendedName>
        <fullName evidence="1 12">GTP 3',8-cyclase</fullName>
        <ecNumber evidence="1 12">4.1.99.22</ecNumber>
    </recommendedName>
    <alternativeName>
        <fullName evidence="12">Molybdenum cofactor biosynthesis protein A</fullName>
    </alternativeName>
</protein>
<dbReference type="SFLD" id="SFLDG01067">
    <property type="entry name" value="SPASM/twitch_domain_containing"/>
    <property type="match status" value="1"/>
</dbReference>
<reference evidence="14 15" key="1">
    <citation type="submission" date="2017-06" db="EMBL/GenBank/DDBJ databases">
        <title>Genome Sequencing of the methanotroph Methylovulum psychrotolerants str. HV10-M2 isolated from a high-altitude environment.</title>
        <authorList>
            <person name="Mateos-Rivera A."/>
        </authorList>
    </citation>
    <scope>NUCLEOTIDE SEQUENCE [LARGE SCALE GENOMIC DNA]</scope>
    <source>
        <strain evidence="14 15">HV10_M2</strain>
    </source>
</reference>
<dbReference type="PROSITE" id="PS01305">
    <property type="entry name" value="MOAA_NIFB_PQQE"/>
    <property type="match status" value="1"/>
</dbReference>
<feature type="binding site" evidence="12">
    <location>
        <position position="264"/>
    </location>
    <ligand>
        <name>[4Fe-4S] cluster</name>
        <dbReference type="ChEBI" id="CHEBI:49883"/>
        <label>2</label>
        <note>4Fe-4S-substrate</note>
    </ligand>
</feature>
<comment type="cofactor">
    <cofactor evidence="12">
        <name>[4Fe-4S] cluster</name>
        <dbReference type="ChEBI" id="CHEBI:49883"/>
    </cofactor>
    <text evidence="12">Binds 2 [4Fe-4S] clusters. Binds 1 [4Fe-4S] cluster coordinated with 3 cysteines and an exchangeable S-adenosyl-L-methionine and 1 [4Fe-4S] cluster coordinated with 3 cysteines and the GTP-derived substrate.</text>
</comment>
<dbReference type="GO" id="GO:0061799">
    <property type="term" value="F:cyclic pyranopterin monophosphate synthase activity"/>
    <property type="evidence" value="ECO:0007669"/>
    <property type="project" value="TreeGrafter"/>
</dbReference>
<dbReference type="InterPro" id="IPR013483">
    <property type="entry name" value="MoaA"/>
</dbReference>
<evidence type="ECO:0000256" key="5">
    <source>
        <dbReference type="ARBA" id="ARBA00022741"/>
    </source>
</evidence>
<dbReference type="GO" id="GO:0005525">
    <property type="term" value="F:GTP binding"/>
    <property type="evidence" value="ECO:0007669"/>
    <property type="project" value="UniProtKB-UniRule"/>
</dbReference>
<dbReference type="EC" id="4.1.99.22" evidence="1 12"/>
<dbReference type="OrthoDB" id="9763993at2"/>
<evidence type="ECO:0000256" key="2">
    <source>
        <dbReference type="ARBA" id="ARBA00022485"/>
    </source>
</evidence>
<keyword evidence="2 12" id="KW-0004">4Fe-4S</keyword>
<feature type="binding site" evidence="12">
    <location>
        <position position="261"/>
    </location>
    <ligand>
        <name>[4Fe-4S] cluster</name>
        <dbReference type="ChEBI" id="CHEBI:49883"/>
        <label>2</label>
        <note>4Fe-4S-substrate</note>
    </ligand>
</feature>
<feature type="binding site" evidence="12">
    <location>
        <position position="21"/>
    </location>
    <ligand>
        <name>GTP</name>
        <dbReference type="ChEBI" id="CHEBI:37565"/>
    </ligand>
</feature>
<feature type="binding site" evidence="12">
    <location>
        <position position="278"/>
    </location>
    <ligand>
        <name>[4Fe-4S] cluster</name>
        <dbReference type="ChEBI" id="CHEBI:49883"/>
        <label>2</label>
        <note>4Fe-4S-substrate</note>
    </ligand>
</feature>
<feature type="binding site" evidence="12">
    <location>
        <position position="28"/>
    </location>
    <ligand>
        <name>[4Fe-4S] cluster</name>
        <dbReference type="ChEBI" id="CHEBI:49883"/>
        <label>1</label>
        <note>4Fe-4S-S-AdoMet</note>
    </ligand>
</feature>
<feature type="binding site" evidence="12">
    <location>
        <position position="74"/>
    </location>
    <ligand>
        <name>S-adenosyl-L-methionine</name>
        <dbReference type="ChEBI" id="CHEBI:59789"/>
    </ligand>
</feature>
<dbReference type="Proteomes" id="UP000197019">
    <property type="component" value="Chromosome"/>
</dbReference>
<dbReference type="InterPro" id="IPR010505">
    <property type="entry name" value="MoaA_twitch"/>
</dbReference>
<evidence type="ECO:0000256" key="4">
    <source>
        <dbReference type="ARBA" id="ARBA00022723"/>
    </source>
</evidence>
<evidence type="ECO:0000256" key="8">
    <source>
        <dbReference type="ARBA" id="ARBA00023134"/>
    </source>
</evidence>
<evidence type="ECO:0000256" key="11">
    <source>
        <dbReference type="ARBA" id="ARBA00048697"/>
    </source>
</evidence>
<feature type="binding site" evidence="12">
    <location>
        <position position="35"/>
    </location>
    <ligand>
        <name>[4Fe-4S] cluster</name>
        <dbReference type="ChEBI" id="CHEBI:49883"/>
        <label>1</label>
        <note>4Fe-4S-S-AdoMet</note>
    </ligand>
</feature>
<dbReference type="InterPro" id="IPR013785">
    <property type="entry name" value="Aldolase_TIM"/>
</dbReference>
<dbReference type="UniPathway" id="UPA00344"/>
<dbReference type="HAMAP" id="MF_01225_B">
    <property type="entry name" value="MoaA_B"/>
    <property type="match status" value="1"/>
</dbReference>
<keyword evidence="8 12" id="KW-0342">GTP-binding</keyword>
<dbReference type="CDD" id="cd01335">
    <property type="entry name" value="Radical_SAM"/>
    <property type="match status" value="1"/>
</dbReference>
<evidence type="ECO:0000313" key="14">
    <source>
        <dbReference type="EMBL" id="ASF47334.1"/>
    </source>
</evidence>
<evidence type="ECO:0000256" key="10">
    <source>
        <dbReference type="ARBA" id="ARBA00023239"/>
    </source>
</evidence>
<dbReference type="InterPro" id="IPR000385">
    <property type="entry name" value="MoaA_NifB_PqqE_Fe-S-bd_CS"/>
</dbReference>
<feature type="binding site" evidence="12">
    <location>
        <position position="162"/>
    </location>
    <ligand>
        <name>GTP</name>
        <dbReference type="ChEBI" id="CHEBI:37565"/>
    </ligand>
</feature>
<keyword evidence="9 12" id="KW-0501">Molybdenum cofactor biosynthesis</keyword>
<feature type="binding site" evidence="12">
    <location>
        <position position="196"/>
    </location>
    <ligand>
        <name>S-adenosyl-L-methionine</name>
        <dbReference type="ChEBI" id="CHEBI:59789"/>
    </ligand>
</feature>
<accession>A0A1Z4C1E3</accession>
<comment type="function">
    <text evidence="12">Catalyzes the cyclization of GTP to (8S)-3',8-cyclo-7,8-dihydroguanosine 5'-triphosphate.</text>
</comment>
<keyword evidence="15" id="KW-1185">Reference proteome</keyword>
<feature type="binding site" evidence="12">
    <location>
        <position position="70"/>
    </location>
    <ligand>
        <name>GTP</name>
        <dbReference type="ChEBI" id="CHEBI:37565"/>
    </ligand>
</feature>
<feature type="binding site" evidence="12">
    <location>
        <position position="101"/>
    </location>
    <ligand>
        <name>GTP</name>
        <dbReference type="ChEBI" id="CHEBI:37565"/>
    </ligand>
</feature>
<keyword evidence="7 12" id="KW-0411">Iron-sulfur</keyword>
<dbReference type="SUPFAM" id="SSF102114">
    <property type="entry name" value="Radical SAM enzymes"/>
    <property type="match status" value="1"/>
</dbReference>
<comment type="pathway">
    <text evidence="12">Cofactor biosynthesis; molybdopterin biosynthesis.</text>
</comment>
<dbReference type="InterPro" id="IPR040064">
    <property type="entry name" value="MoaA-like"/>
</dbReference>
<dbReference type="PROSITE" id="PS51918">
    <property type="entry name" value="RADICAL_SAM"/>
    <property type="match status" value="1"/>
</dbReference>
<feature type="domain" description="Radical SAM core" evidence="13">
    <location>
        <begin position="12"/>
        <end position="237"/>
    </location>
</feature>
<keyword evidence="4 12" id="KW-0479">Metal-binding</keyword>
<dbReference type="PANTHER" id="PTHR22960:SF0">
    <property type="entry name" value="MOLYBDENUM COFACTOR BIOSYNTHESIS PROTEIN 1"/>
    <property type="match status" value="1"/>
</dbReference>
<feature type="binding site" evidence="12">
    <location>
        <begin position="266"/>
        <end position="268"/>
    </location>
    <ligand>
        <name>GTP</name>
        <dbReference type="ChEBI" id="CHEBI:37565"/>
    </ligand>
</feature>
<sequence>MTAAVPPQLIDRFGRTVDYLRISITDRCDFRCVYCMAEDMVFLPRAQILSLEEIYTLAQTFTGLGVKKIRITGGEPLVRKGALELLQKIGALPGLEELVLTTNGSQLAAMASALKAAGVKRVNISLDTLDAAKFKAITRTGDLQQVINGIQAATAVGFERVKLNAVILKGRNHEEVSALVSFAIAQGVDISFIEEMPLGVVAAQHNRSDAYYASDRIKADLAKTFTLEPSTMKTGGPSHYFNVVGTTTRVGFISPHSENFCSTCNRVRLTVEGRLLLCLGNEHSVDLKQVLRSQPGDSTALTQAIIAAMQIKPEKHEFNIHEQPVILRYMNMTGG</sequence>
<comment type="catalytic activity">
    <reaction evidence="11 12">
        <text>GTP + AH2 + S-adenosyl-L-methionine = (8S)-3',8-cyclo-7,8-dihydroguanosine 5'-triphosphate + 5'-deoxyadenosine + L-methionine + A + H(+)</text>
        <dbReference type="Rhea" id="RHEA:49576"/>
        <dbReference type="ChEBI" id="CHEBI:13193"/>
        <dbReference type="ChEBI" id="CHEBI:15378"/>
        <dbReference type="ChEBI" id="CHEBI:17319"/>
        <dbReference type="ChEBI" id="CHEBI:17499"/>
        <dbReference type="ChEBI" id="CHEBI:37565"/>
        <dbReference type="ChEBI" id="CHEBI:57844"/>
        <dbReference type="ChEBI" id="CHEBI:59789"/>
        <dbReference type="ChEBI" id="CHEBI:131766"/>
        <dbReference type="EC" id="4.1.99.22"/>
    </reaction>
</comment>
<gene>
    <name evidence="12 14" type="primary">moaA</name>
    <name evidence="14" type="ORF">CEK71_15380</name>
</gene>
<dbReference type="RefSeq" id="WP_088620206.1">
    <property type="nucleotide sequence ID" value="NZ_CP022129.1"/>
</dbReference>
<dbReference type="SFLD" id="SFLDG01386">
    <property type="entry name" value="main_SPASM_domain-containing"/>
    <property type="match status" value="1"/>
</dbReference>
<evidence type="ECO:0000256" key="6">
    <source>
        <dbReference type="ARBA" id="ARBA00023004"/>
    </source>
</evidence>
<dbReference type="CDD" id="cd21117">
    <property type="entry name" value="Twitch_MoaA"/>
    <property type="match status" value="1"/>
</dbReference>
<proteinExistence type="inferred from homology"/>
<keyword evidence="6 12" id="KW-0408">Iron</keyword>
<dbReference type="SMART" id="SM00729">
    <property type="entry name" value="Elp3"/>
    <property type="match status" value="1"/>
</dbReference>
<keyword evidence="10 12" id="KW-0456">Lyase</keyword>
<feature type="binding site" evidence="12">
    <location>
        <position position="32"/>
    </location>
    <ligand>
        <name>[4Fe-4S] cluster</name>
        <dbReference type="ChEBI" id="CHEBI:49883"/>
        <label>1</label>
        <note>4Fe-4S-S-AdoMet</note>
    </ligand>
</feature>
<dbReference type="SFLD" id="SFLDS00029">
    <property type="entry name" value="Radical_SAM"/>
    <property type="match status" value="1"/>
</dbReference>
<dbReference type="NCBIfam" id="TIGR02666">
    <property type="entry name" value="moaA"/>
    <property type="match status" value="1"/>
</dbReference>
<organism evidence="14 15">
    <name type="scientific">Methylovulum psychrotolerans</name>
    <dbReference type="NCBI Taxonomy" id="1704499"/>
    <lineage>
        <taxon>Bacteria</taxon>
        <taxon>Pseudomonadati</taxon>
        <taxon>Pseudomonadota</taxon>
        <taxon>Gammaproteobacteria</taxon>
        <taxon>Methylococcales</taxon>
        <taxon>Methylococcaceae</taxon>
        <taxon>Methylovulum</taxon>
    </lineage>
</organism>
<feature type="binding site" evidence="12">
    <location>
        <position position="125"/>
    </location>
    <ligand>
        <name>S-adenosyl-L-methionine</name>
        <dbReference type="ChEBI" id="CHEBI:59789"/>
    </ligand>
</feature>
<keyword evidence="5 12" id="KW-0547">Nucleotide-binding</keyword>